<dbReference type="PROSITE" id="PS50818">
    <property type="entry name" value="INTEIN_C_TER"/>
    <property type="match status" value="1"/>
</dbReference>
<accession>A0ABW6YZA1</accession>
<protein>
    <recommendedName>
        <fullName evidence="4">Intein C-terminal splicing domain-containing protein</fullName>
    </recommendedName>
</protein>
<comment type="caution">
    <text evidence="2">The sequence shown here is derived from an EMBL/GenBank/DDBJ whole genome shotgun (WGS) entry which is preliminary data.</text>
</comment>
<proteinExistence type="predicted"/>
<evidence type="ECO:0008006" key="4">
    <source>
        <dbReference type="Google" id="ProtNLM"/>
    </source>
</evidence>
<keyword evidence="3" id="KW-1185">Reference proteome</keyword>
<organism evidence="2 3">
    <name type="scientific">Streptomyces eurythermus</name>
    <dbReference type="NCBI Taxonomy" id="42237"/>
    <lineage>
        <taxon>Bacteria</taxon>
        <taxon>Bacillati</taxon>
        <taxon>Actinomycetota</taxon>
        <taxon>Actinomycetes</taxon>
        <taxon>Kitasatosporales</taxon>
        <taxon>Streptomycetaceae</taxon>
        <taxon>Streptomyces</taxon>
    </lineage>
</organism>
<dbReference type="NCBIfam" id="TIGR01443">
    <property type="entry name" value="intein_Cterm"/>
    <property type="match status" value="1"/>
</dbReference>
<evidence type="ECO:0000256" key="1">
    <source>
        <dbReference type="SAM" id="MobiDB-lite"/>
    </source>
</evidence>
<evidence type="ECO:0000313" key="3">
    <source>
        <dbReference type="Proteomes" id="UP001603418"/>
    </source>
</evidence>
<feature type="region of interest" description="Disordered" evidence="1">
    <location>
        <begin position="68"/>
        <end position="93"/>
    </location>
</feature>
<reference evidence="2 3" key="1">
    <citation type="submission" date="2024-10" db="EMBL/GenBank/DDBJ databases">
        <title>The Natural Products Discovery Center: Release of the First 8490 Sequenced Strains for Exploring Actinobacteria Biosynthetic Diversity.</title>
        <authorList>
            <person name="Kalkreuter E."/>
            <person name="Kautsar S.A."/>
            <person name="Yang D."/>
            <person name="Bader C.D."/>
            <person name="Teijaro C.N."/>
            <person name="Fluegel L."/>
            <person name="Davis C.M."/>
            <person name="Simpson J.R."/>
            <person name="Lauterbach L."/>
            <person name="Steele A.D."/>
            <person name="Gui C."/>
            <person name="Meng S."/>
            <person name="Li G."/>
            <person name="Viehrig K."/>
            <person name="Ye F."/>
            <person name="Su P."/>
            <person name="Kiefer A.F."/>
            <person name="Nichols A."/>
            <person name="Cepeda A.J."/>
            <person name="Yan W."/>
            <person name="Fan B."/>
            <person name="Jiang Y."/>
            <person name="Adhikari A."/>
            <person name="Zheng C.-J."/>
            <person name="Schuster L."/>
            <person name="Cowan T.M."/>
            <person name="Smanski M.J."/>
            <person name="Chevrette M.G."/>
            <person name="De Carvalho L.P.S."/>
            <person name="Shen B."/>
        </authorList>
    </citation>
    <scope>NUCLEOTIDE SEQUENCE [LARGE SCALE GENOMIC DNA]</scope>
    <source>
        <strain evidence="2 3">NPDC013366</strain>
    </source>
</reference>
<dbReference type="InterPro" id="IPR030934">
    <property type="entry name" value="Intein_C"/>
</dbReference>
<gene>
    <name evidence="2" type="ORF">ACF1HC_21845</name>
</gene>
<dbReference type="Gene3D" id="2.170.16.10">
    <property type="entry name" value="Hedgehog/Intein (Hint) domain"/>
    <property type="match status" value="1"/>
</dbReference>
<sequence length="93" mass="10151">MTLRTDNGVTVTVRANRFLLKHARSYNLTVDGLHSYYVLAGDTPVLVHNSRCLIGNVVGPKGERHCGCPRAAKPSPPPMREAVGSTRSKRARP</sequence>
<dbReference type="RefSeq" id="WP_348273521.1">
    <property type="nucleotide sequence ID" value="NZ_JBEYZS010000012.1"/>
</dbReference>
<dbReference type="EMBL" id="JBICBM010000010">
    <property type="protein sequence ID" value="MFF9884223.1"/>
    <property type="molecule type" value="Genomic_DNA"/>
</dbReference>
<dbReference type="Proteomes" id="UP001603418">
    <property type="component" value="Unassembled WGS sequence"/>
</dbReference>
<name>A0ABW6YZA1_9ACTN</name>
<evidence type="ECO:0000313" key="2">
    <source>
        <dbReference type="EMBL" id="MFF9884223.1"/>
    </source>
</evidence>